<name>A0A2D0TB56_ICTPU</name>
<dbReference type="FunFam" id="2.10.25.10:FF:000084">
    <property type="entry name" value="Laminin subunit alpha 3"/>
    <property type="match status" value="1"/>
</dbReference>
<dbReference type="Gene3D" id="2.10.25.10">
    <property type="entry name" value="Laminin"/>
    <property type="match status" value="4"/>
</dbReference>
<dbReference type="Gene3D" id="2.60.120.260">
    <property type="entry name" value="Galactose-binding domain-like"/>
    <property type="match status" value="1"/>
</dbReference>
<feature type="domain" description="Laminin N-terminal" evidence="16">
    <location>
        <begin position="24"/>
        <end position="250"/>
    </location>
</feature>
<evidence type="ECO:0000256" key="3">
    <source>
        <dbReference type="ARBA" id="ARBA00022530"/>
    </source>
</evidence>
<feature type="disulfide bond" evidence="12">
    <location>
        <begin position="479"/>
        <end position="496"/>
    </location>
</feature>
<dbReference type="FunFam" id="2.60.120.260:FF:000073">
    <property type="entry name" value="Laminin subunit beta 3"/>
    <property type="match status" value="1"/>
</dbReference>
<feature type="domain" description="Laminin EGF-like" evidence="15">
    <location>
        <begin position="378"/>
        <end position="429"/>
    </location>
</feature>
<dbReference type="Pfam" id="PF23219">
    <property type="entry name" value="LAMB1"/>
    <property type="match status" value="1"/>
</dbReference>
<dbReference type="InterPro" id="IPR056863">
    <property type="entry name" value="LMN_ATRN_NET-like_EGF"/>
</dbReference>
<evidence type="ECO:0000259" key="16">
    <source>
        <dbReference type="PROSITE" id="PS51117"/>
    </source>
</evidence>
<feature type="domain" description="Laminin EGF-like" evidence="15">
    <location>
        <begin position="430"/>
        <end position="476"/>
    </location>
</feature>
<evidence type="ECO:0000256" key="1">
    <source>
        <dbReference type="ARBA" id="ARBA00004302"/>
    </source>
</evidence>
<gene>
    <name evidence="18" type="primary">lamb3</name>
</gene>
<feature type="domain" description="Laminin EGF-like" evidence="15">
    <location>
        <begin position="477"/>
        <end position="524"/>
    </location>
</feature>
<evidence type="ECO:0000256" key="13">
    <source>
        <dbReference type="SAM" id="Coils"/>
    </source>
</evidence>
<feature type="disulfide bond" evidence="12">
    <location>
        <begin position="451"/>
        <end position="460"/>
    </location>
</feature>
<dbReference type="STRING" id="7998.ENSIPUP00000025269"/>
<keyword evidence="2" id="KW-0964">Secreted</keyword>
<accession>A0A2D0TB56</accession>
<comment type="subcellular location">
    <subcellularLocation>
        <location evidence="1">Secreted</location>
        <location evidence="1">Extracellular space</location>
        <location evidence="1">Extracellular matrix</location>
        <location evidence="1">Basement membrane</location>
    </subcellularLocation>
</comment>
<dbReference type="GO" id="GO:0009888">
    <property type="term" value="P:tissue development"/>
    <property type="evidence" value="ECO:0007669"/>
    <property type="project" value="TreeGrafter"/>
</dbReference>
<evidence type="ECO:0000256" key="4">
    <source>
        <dbReference type="ARBA" id="ARBA00022729"/>
    </source>
</evidence>
<keyword evidence="5" id="KW-0677">Repeat</keyword>
<dbReference type="CDD" id="cd00055">
    <property type="entry name" value="EGF_Lam"/>
    <property type="match status" value="6"/>
</dbReference>
<evidence type="ECO:0000313" key="18">
    <source>
        <dbReference type="RefSeq" id="XP_017352106.1"/>
    </source>
</evidence>
<feature type="disulfide bond" evidence="12">
    <location>
        <begin position="400"/>
        <end position="409"/>
    </location>
</feature>
<dbReference type="SMART" id="SM00180">
    <property type="entry name" value="EGF_Lam"/>
    <property type="match status" value="6"/>
</dbReference>
<dbReference type="GO" id="GO:0070831">
    <property type="term" value="P:basement membrane assembly"/>
    <property type="evidence" value="ECO:0007669"/>
    <property type="project" value="TreeGrafter"/>
</dbReference>
<keyword evidence="10" id="KW-0325">Glycoprotein</keyword>
<dbReference type="InterPro" id="IPR008211">
    <property type="entry name" value="Laminin_N"/>
</dbReference>
<dbReference type="RefSeq" id="XP_017352106.1">
    <property type="nucleotide sequence ID" value="XM_017496617.3"/>
</dbReference>
<dbReference type="PANTHER" id="PTHR10574:SF268">
    <property type="entry name" value="LAMININ SUBUNIT BETA-3"/>
    <property type="match status" value="1"/>
</dbReference>
<dbReference type="GeneID" id="108281073"/>
<feature type="signal peptide" evidence="14">
    <location>
        <begin position="1"/>
        <end position="19"/>
    </location>
</feature>
<dbReference type="InterPro" id="IPR002049">
    <property type="entry name" value="LE_dom"/>
</dbReference>
<feature type="disulfide bond" evidence="12">
    <location>
        <begin position="432"/>
        <end position="449"/>
    </location>
</feature>
<feature type="coiled-coil region" evidence="13">
    <location>
        <begin position="1047"/>
        <end position="1081"/>
    </location>
</feature>
<dbReference type="Gene3D" id="2.170.300.10">
    <property type="entry name" value="Tie2 ligand-binding domain superfamily"/>
    <property type="match status" value="1"/>
</dbReference>
<feature type="disulfide bond" evidence="12">
    <location>
        <begin position="430"/>
        <end position="442"/>
    </location>
</feature>
<dbReference type="FunFam" id="2.10.25.10:FF:000135">
    <property type="entry name" value="Laminin subunit beta 4"/>
    <property type="match status" value="1"/>
</dbReference>
<feature type="domain" description="Laminin EGF-like" evidence="15">
    <location>
        <begin position="525"/>
        <end position="571"/>
    </location>
</feature>
<evidence type="ECO:0000259" key="15">
    <source>
        <dbReference type="PROSITE" id="PS50027"/>
    </source>
</evidence>
<feature type="chain" id="PRO_5012745413" evidence="14">
    <location>
        <begin position="20"/>
        <end position="1163"/>
    </location>
</feature>
<dbReference type="Pfam" id="PF00055">
    <property type="entry name" value="Laminin_N"/>
    <property type="match status" value="1"/>
</dbReference>
<dbReference type="CTD" id="3914"/>
<dbReference type="OrthoDB" id="8545473at2759"/>
<dbReference type="PROSITE" id="PS50027">
    <property type="entry name" value="EGF_LAM_2"/>
    <property type="match status" value="4"/>
</dbReference>
<dbReference type="InterPro" id="IPR056558">
    <property type="entry name" value="LAMB1-4_helical"/>
</dbReference>
<evidence type="ECO:0000256" key="14">
    <source>
        <dbReference type="SAM" id="SignalP"/>
    </source>
</evidence>
<evidence type="ECO:0000256" key="2">
    <source>
        <dbReference type="ARBA" id="ARBA00022525"/>
    </source>
</evidence>
<dbReference type="Pfam" id="PF24973">
    <property type="entry name" value="EGF_LMN_ATRN"/>
    <property type="match status" value="1"/>
</dbReference>
<evidence type="ECO:0000256" key="11">
    <source>
        <dbReference type="ARBA" id="ARBA00023292"/>
    </source>
</evidence>
<evidence type="ECO:0000256" key="6">
    <source>
        <dbReference type="ARBA" id="ARBA00022869"/>
    </source>
</evidence>
<dbReference type="SUPFAM" id="SSF57196">
    <property type="entry name" value="EGF/Laminin"/>
    <property type="match status" value="5"/>
</dbReference>
<keyword evidence="6" id="KW-0084">Basement membrane</keyword>
<evidence type="ECO:0000256" key="12">
    <source>
        <dbReference type="PROSITE-ProRule" id="PRU00460"/>
    </source>
</evidence>
<dbReference type="FunFam" id="2.10.25.10:FF:000082">
    <property type="entry name" value="Laminin subunit alpha 1"/>
    <property type="match status" value="2"/>
</dbReference>
<evidence type="ECO:0000256" key="10">
    <source>
        <dbReference type="ARBA" id="ARBA00023180"/>
    </source>
</evidence>
<reference evidence="17" key="1">
    <citation type="journal article" date="2016" name="Nat. Commun.">
        <title>The channel catfish genome sequence provides insights into the evolution of scale formation in teleosts.</title>
        <authorList>
            <person name="Liu Z."/>
            <person name="Liu S."/>
            <person name="Yao J."/>
            <person name="Bao L."/>
            <person name="Zhang J."/>
            <person name="Li Y."/>
            <person name="Jiang C."/>
            <person name="Sun L."/>
            <person name="Wang R."/>
            <person name="Zhang Y."/>
            <person name="Zhou T."/>
            <person name="Zeng Q."/>
            <person name="Fu Q."/>
            <person name="Gao S."/>
            <person name="Li N."/>
            <person name="Koren S."/>
            <person name="Jiang Y."/>
            <person name="Zimin A."/>
            <person name="Xu P."/>
            <person name="Phillippy A.M."/>
            <person name="Geng X."/>
            <person name="Song L."/>
            <person name="Sun F."/>
            <person name="Li C."/>
            <person name="Wang X."/>
            <person name="Chen A."/>
            <person name="Jin Y."/>
            <person name="Yuan Z."/>
            <person name="Yang Y."/>
            <person name="Tan S."/>
            <person name="Peatman E."/>
            <person name="Lu J."/>
            <person name="Qin Z."/>
            <person name="Dunham R."/>
            <person name="Li Z."/>
            <person name="Sonstegard T."/>
            <person name="Feng J."/>
            <person name="Danzmann R.G."/>
            <person name="Schroeder S."/>
            <person name="Scheffler B."/>
            <person name="Duke M.V."/>
            <person name="Ballard L."/>
            <person name="Kucuktas H."/>
            <person name="Kaltenboeck L."/>
            <person name="Liu H."/>
            <person name="Armbruster J."/>
            <person name="Xie Y."/>
            <person name="Kirby M.L."/>
            <person name="Tian Y."/>
            <person name="Flanagan M.E."/>
            <person name="Mu W."/>
            <person name="Waldbieser G.C."/>
        </authorList>
    </citation>
    <scope>NUCLEOTIDE SEQUENCE [LARGE SCALE GENOMIC DNA]</scope>
    <source>
        <strain evidence="17">SDA103</strain>
    </source>
</reference>
<dbReference type="GO" id="GO:0034446">
    <property type="term" value="P:substrate adhesion-dependent cell spreading"/>
    <property type="evidence" value="ECO:0007669"/>
    <property type="project" value="TreeGrafter"/>
</dbReference>
<dbReference type="PRINTS" id="PR00011">
    <property type="entry name" value="EGFLAMININ"/>
</dbReference>
<feature type="disulfide bond" evidence="12">
    <location>
        <begin position="527"/>
        <end position="544"/>
    </location>
</feature>
<protein>
    <submittedName>
        <fullName evidence="18">Laminin subunit beta-3</fullName>
    </submittedName>
</protein>
<proteinExistence type="predicted"/>
<dbReference type="FunFam" id="2.170.300.10:FF:000001">
    <property type="entry name" value="Laminin subunit beta-1"/>
    <property type="match status" value="1"/>
</dbReference>
<dbReference type="KEGG" id="ipu:108281073"/>
<sequence>MKNLIILQIIAALAAVCMAQQECVSGACYPPLGDLLIGRETELRASSTCGLSGIEVFCTPLGQWKMKCCPCDSRTAAGQNAHTLQNVLSAAGPERWWQSKKNVSPVTIELDLKQLFHINNLLLYFKGPRPDALVIERSSDFGRSWTPVIYMATDCESTFPHVLTMTSDLDNPHCYTLPSNTNNPFQDQRVYFHPLLQYSNVPLPHEQKIERLSGYTGLRVNLTQFGAVPYTPGRHPSRFYALKEMKLIGSCFCHGHADHCLPDPTSKDLPNTEVYGTCDCQHNTAGVNCERCADLYNDLPWHPAERDNTHTCKRCECNNHAQRCRFDHDLYEISGRRSGGVCEECTHHTTGTHCERCTENYYRNPWSNMQRPDACLRCQCDSAGSEAGRQCDEVTGACHCKENVEGARCELCKPGHYGLSRNNPLGCSKCSCSPVGSLHSVCDAVTGQCVCEPNAGGRSCDRCAEGFWNSSSGCRPCNCDLTNSISNTCDQVTGQCECRPGFGGRTCSGCPENTYGDPLTGCRACVCDRVGSLSGECDRRTGVCVCKPGVVGDRCDMCGRGHCAQFPNCPVCPSCFFSLDAELQNLMLRLQRLTHTLTHTLLPQIPPHTLQRITDAQHTLRRIITALQQLPNDKDLFDNYTHRLDPLRSELEKVEEDLRRTGVLYTPDLEVELHRLQEQLSDLHLIYNAKKEAATHFNSSNYAGLLDAVKNAFNRSTDAVKRANGAADTVDSSASVRDDAIKGLKNVQPINTQNLQTLLKDLATHPNLTPTATQVCGSRRVLPCTPQQCEGELCPVDEAPPCVQGQKCMGALPWSQRAEQDTVEVKDKLQQLNDKITQAYTQIQKSQDSTNQVRLSADELSNQMKRTRGDIDDGLKDIKDFVKKLKDFLSDPTSDPAAVQRVCEGVLGVKLPETVDALKKKLKEIQNVAASLPDTSMVLKNASSKLQEAEQLLQNAKNARDTALGLQENTDSVLASLNDGESALADMKEKLQHNLNITDQVRNNIQNVEDILLPVEHLVNKGLGLVDTLRPLLDPLKEEVQRGRELAEEAGEKAEGAEHEANTAAQDLDLLQQQLLKLKENTDVNNTTDSAGKRLQTLQTEVTHLIQDTADILNQLTDKEAGLQKLGEELMGNSQRLDGLESRLNELISDISTKVTNLSGCVA</sequence>
<dbReference type="GO" id="GO:0009887">
    <property type="term" value="P:animal organ morphogenesis"/>
    <property type="evidence" value="ECO:0007669"/>
    <property type="project" value="TreeGrafter"/>
</dbReference>
<keyword evidence="9 12" id="KW-1015">Disulfide bond</keyword>
<evidence type="ECO:0000256" key="9">
    <source>
        <dbReference type="ARBA" id="ARBA00023157"/>
    </source>
</evidence>
<feature type="coiled-coil region" evidence="13">
    <location>
        <begin position="815"/>
        <end position="849"/>
    </location>
</feature>
<dbReference type="AlphaFoldDB" id="A0A2D0TB56"/>
<dbReference type="GO" id="GO:0016477">
    <property type="term" value="P:cell migration"/>
    <property type="evidence" value="ECO:0007669"/>
    <property type="project" value="TreeGrafter"/>
</dbReference>
<organism evidence="17 18">
    <name type="scientific">Ictalurus punctatus</name>
    <name type="common">Channel catfish</name>
    <name type="synonym">Silurus punctatus</name>
    <dbReference type="NCBI Taxonomy" id="7998"/>
    <lineage>
        <taxon>Eukaryota</taxon>
        <taxon>Metazoa</taxon>
        <taxon>Chordata</taxon>
        <taxon>Craniata</taxon>
        <taxon>Vertebrata</taxon>
        <taxon>Euteleostomi</taxon>
        <taxon>Actinopterygii</taxon>
        <taxon>Neopterygii</taxon>
        <taxon>Teleostei</taxon>
        <taxon>Ostariophysi</taxon>
        <taxon>Siluriformes</taxon>
        <taxon>Ictaluridae</taxon>
        <taxon>Ictalurus</taxon>
    </lineage>
</organism>
<evidence type="ECO:0000256" key="7">
    <source>
        <dbReference type="ARBA" id="ARBA00022889"/>
    </source>
</evidence>
<dbReference type="Proteomes" id="UP000221080">
    <property type="component" value="Chromosome 21"/>
</dbReference>
<evidence type="ECO:0000256" key="8">
    <source>
        <dbReference type="ARBA" id="ARBA00023054"/>
    </source>
</evidence>
<keyword evidence="3" id="KW-0272">Extracellular matrix</keyword>
<dbReference type="GO" id="GO:0007411">
    <property type="term" value="P:axon guidance"/>
    <property type="evidence" value="ECO:0007669"/>
    <property type="project" value="TreeGrafter"/>
</dbReference>
<dbReference type="GO" id="GO:0043256">
    <property type="term" value="C:laminin complex"/>
    <property type="evidence" value="ECO:0007669"/>
    <property type="project" value="TreeGrafter"/>
</dbReference>
<evidence type="ECO:0000313" key="17">
    <source>
        <dbReference type="Proteomes" id="UP000221080"/>
    </source>
</evidence>
<dbReference type="PROSITE" id="PS01248">
    <property type="entry name" value="EGF_LAM_1"/>
    <property type="match status" value="2"/>
</dbReference>
<reference evidence="18" key="2">
    <citation type="submission" date="2025-08" db="UniProtKB">
        <authorList>
            <consortium name="RefSeq"/>
        </authorList>
    </citation>
    <scope>IDENTIFICATION</scope>
    <source>
        <tissue evidence="18">Blood</tissue>
    </source>
</reference>
<dbReference type="PROSITE" id="PS51117">
    <property type="entry name" value="LAMININ_NTER"/>
    <property type="match status" value="1"/>
</dbReference>
<feature type="disulfide bond" evidence="12">
    <location>
        <begin position="525"/>
        <end position="537"/>
    </location>
</feature>
<keyword evidence="17" id="KW-1185">Reference proteome</keyword>
<feature type="disulfide bond" evidence="12">
    <location>
        <begin position="546"/>
        <end position="555"/>
    </location>
</feature>
<feature type="coiled-coil region" evidence="13">
    <location>
        <begin position="939"/>
        <end position="969"/>
    </location>
</feature>
<dbReference type="InterPro" id="IPR050440">
    <property type="entry name" value="Laminin/Netrin_ECM"/>
</dbReference>
<keyword evidence="7" id="KW-0130">Cell adhesion</keyword>
<dbReference type="PANTHER" id="PTHR10574">
    <property type="entry name" value="NETRIN/LAMININ-RELATED"/>
    <property type="match status" value="1"/>
</dbReference>
<feature type="disulfide bond" evidence="12">
    <location>
        <begin position="477"/>
        <end position="489"/>
    </location>
</feature>
<keyword evidence="4 14" id="KW-0732">Signal</keyword>
<keyword evidence="8 13" id="KW-0175">Coiled coil</keyword>
<evidence type="ECO:0000256" key="5">
    <source>
        <dbReference type="ARBA" id="ARBA00022737"/>
    </source>
</evidence>
<keyword evidence="11 12" id="KW-0424">Laminin EGF-like domain</keyword>
<comment type="caution">
    <text evidence="12">Lacks conserved residue(s) required for the propagation of feature annotation.</text>
</comment>
<dbReference type="SMART" id="SM00136">
    <property type="entry name" value="LamNT"/>
    <property type="match status" value="1"/>
</dbReference>
<feature type="disulfide bond" evidence="12">
    <location>
        <begin position="498"/>
        <end position="507"/>
    </location>
</feature>
<dbReference type="Pfam" id="PF00053">
    <property type="entry name" value="EGF_laminin"/>
    <property type="match status" value="5"/>
</dbReference>